<dbReference type="Gene3D" id="3.30.40.250">
    <property type="match status" value="1"/>
</dbReference>
<gene>
    <name evidence="2" type="ORF">C3R40_004520</name>
    <name evidence="3" type="ORF">C3R40_17625</name>
</gene>
<evidence type="ECO:0000259" key="1">
    <source>
        <dbReference type="PROSITE" id="PS51664"/>
    </source>
</evidence>
<evidence type="ECO:0000313" key="3">
    <source>
        <dbReference type="EMBL" id="POP15346.1"/>
    </source>
</evidence>
<sequence length="448" mass="49839">MHHHNFAVSASMRQKYPFMSLLSPLTGVVGSVYPLEPQEMHIPRFSSVLASLGNLSMPYPHIIDNKGNDLQKIALAGCGADEHVDMAIVRAVAEAAERYATCVYHPRDVSVASFRELGADGLAADSLPRCSEEELADPLCPVKPIDDAQPLRWVEGYSLTDSRPRKIPLIMSHLYVRPWESERFWLPISTGVAAHTDLTTATVTAINEVIERDAIALTWLLQMPLARIRFDEPVPDRLQDKFSRLAASGLEQLFFDATTDIGCPTIYGLQLRDGHPTSAQFVNCSTGFDPWGSCGKIIRESAMGRSVLEHQLPVPDDIRDFIALEHGAIFMGRAEQRSAFDFLTASERQMPISRLQAGQPQTPAAQLKKLVARFRQLKMDVVIADMTTDELRDAGLHVVRAVIPALLPMTACYRARYLGHPRLREQQQRLSEQLGKAATINPWPQPFA</sequence>
<reference evidence="2 4" key="2">
    <citation type="submission" date="2024-07" db="EMBL/GenBank/DDBJ databases">
        <title>Making a pathogen? Evaluating the impact of protist predation on the evolution of virulence in Serratia marcescens.</title>
        <authorList>
            <person name="Hopkins H."/>
            <person name="Lopezguerra C."/>
            <person name="Lau M.-J."/>
        </authorList>
    </citation>
    <scope>NUCLEOTIDE SEQUENCE [LARGE SCALE GENOMIC DNA]</scope>
    <source>
        <strain evidence="2 4">KZ19</strain>
    </source>
</reference>
<dbReference type="AlphaFoldDB" id="A0AAP6VBP2"/>
<feature type="domain" description="YcaO" evidence="1">
    <location>
        <begin position="77"/>
        <end position="448"/>
    </location>
</feature>
<dbReference type="PROSITE" id="PS51664">
    <property type="entry name" value="YCAO"/>
    <property type="match status" value="1"/>
</dbReference>
<dbReference type="Gene3D" id="3.30.1330.230">
    <property type="match status" value="1"/>
</dbReference>
<dbReference type="Pfam" id="PF02624">
    <property type="entry name" value="YcaO"/>
    <property type="match status" value="1"/>
</dbReference>
<evidence type="ECO:0000313" key="2">
    <source>
        <dbReference type="EMBL" id="MEX3185880.1"/>
    </source>
</evidence>
<organism evidence="3">
    <name type="scientific">Serratia marcescens</name>
    <dbReference type="NCBI Taxonomy" id="615"/>
    <lineage>
        <taxon>Bacteria</taxon>
        <taxon>Pseudomonadati</taxon>
        <taxon>Pseudomonadota</taxon>
        <taxon>Gammaproteobacteria</taxon>
        <taxon>Enterobacterales</taxon>
        <taxon>Yersiniaceae</taxon>
        <taxon>Serratia</taxon>
    </lineage>
</organism>
<dbReference type="PANTHER" id="PTHR37809:SF1">
    <property type="entry name" value="RIBOSOMAL PROTEIN S12 METHYLTHIOTRANSFERASE ACCESSORY FACTOR YCAO"/>
    <property type="match status" value="1"/>
</dbReference>
<comment type="caution">
    <text evidence="3">The sequence shown here is derived from an EMBL/GenBank/DDBJ whole genome shotgun (WGS) entry which is preliminary data.</text>
</comment>
<dbReference type="RefSeq" id="WP_050594440.1">
    <property type="nucleotide sequence ID" value="NZ_CAMIQF010000001.1"/>
</dbReference>
<dbReference type="NCBIfam" id="TIGR03604">
    <property type="entry name" value="TOMM_cyclo_SagD"/>
    <property type="match status" value="1"/>
</dbReference>
<dbReference type="Proteomes" id="UP000237365">
    <property type="component" value="Unassembled WGS sequence"/>
</dbReference>
<dbReference type="PANTHER" id="PTHR37809">
    <property type="entry name" value="RIBOSOMAL PROTEIN S12 METHYLTHIOTRANSFERASE ACCESSORY FACTOR YCAO"/>
    <property type="match status" value="1"/>
</dbReference>
<dbReference type="InterPro" id="IPR027624">
    <property type="entry name" value="TOMM_cyclo_SagD"/>
</dbReference>
<reference evidence="3" key="1">
    <citation type="submission" date="2018-01" db="EMBL/GenBank/DDBJ databases">
        <title>The opportunistic pathogen Serratia marcescens is an overlooked threat to honeybees.</title>
        <authorList>
            <person name="Raymann K."/>
            <person name="Shaffer Z."/>
            <person name="Coon K."/>
            <person name="Salisbury S."/>
            <person name="Moran N.A."/>
        </authorList>
    </citation>
    <scope>NUCLEOTIDE SEQUENCE [LARGE SCALE GENOMIC DNA]</scope>
    <source>
        <strain evidence="3">KZ19</strain>
    </source>
</reference>
<dbReference type="EMBL" id="PQGI01000013">
    <property type="protein sequence ID" value="POP15346.1"/>
    <property type="molecule type" value="Genomic_DNA"/>
</dbReference>
<dbReference type="Gene3D" id="3.30.160.660">
    <property type="match status" value="1"/>
</dbReference>
<evidence type="ECO:0000313" key="4">
    <source>
        <dbReference type="Proteomes" id="UP000237365"/>
    </source>
</evidence>
<dbReference type="GeneID" id="64307067"/>
<accession>A0AAP6VBP2</accession>
<name>A0AAP6VBP2_SERMA</name>
<dbReference type="EMBL" id="PQGI02000001">
    <property type="protein sequence ID" value="MEX3185880.1"/>
    <property type="molecule type" value="Genomic_DNA"/>
</dbReference>
<proteinExistence type="predicted"/>
<dbReference type="InterPro" id="IPR003776">
    <property type="entry name" value="YcaO-like_dom"/>
</dbReference>
<reference evidence="2 4" key="3">
    <citation type="submission" date="2024-07" db="EMBL/GenBank/DDBJ databases">
        <authorList>
            <person name="Raymann K."/>
        </authorList>
    </citation>
    <scope>NUCLEOTIDE SEQUENCE [LARGE SCALE GENOMIC DNA]</scope>
    <source>
        <strain evidence="2 4">KZ19</strain>
    </source>
</reference>
<protein>
    <submittedName>
        <fullName evidence="2">YcaO-like family protein</fullName>
    </submittedName>
</protein>